<dbReference type="OrthoDB" id="4196334at2"/>
<reference evidence="1 2" key="1">
    <citation type="submission" date="2017-02" db="EMBL/GenBank/DDBJ databases">
        <title>The new phylogeny of genus Mycobacterium.</title>
        <authorList>
            <person name="Tortoli E."/>
            <person name="Trovato A."/>
            <person name="Cirillo D.M."/>
        </authorList>
    </citation>
    <scope>NUCLEOTIDE SEQUENCE [LARGE SCALE GENOMIC DNA]</scope>
    <source>
        <strain evidence="1 2">DSM 44471</strain>
    </source>
</reference>
<dbReference type="RefSeq" id="WP_083072274.1">
    <property type="nucleotide sequence ID" value="NZ_AP022615.1"/>
</dbReference>
<accession>A0A1X0DVA3</accession>
<dbReference type="AlphaFoldDB" id="A0A1X0DVA3"/>
<evidence type="ECO:0000313" key="2">
    <source>
        <dbReference type="Proteomes" id="UP000192566"/>
    </source>
</evidence>
<evidence type="ECO:0000313" key="1">
    <source>
        <dbReference type="EMBL" id="ORA76311.1"/>
    </source>
</evidence>
<dbReference type="Proteomes" id="UP000192566">
    <property type="component" value="Unassembled WGS sequence"/>
</dbReference>
<name>A0A1X0DVA3_MYCHE</name>
<gene>
    <name evidence="1" type="ORF">BST25_01885</name>
</gene>
<organism evidence="1 2">
    <name type="scientific">Mycobacterium heidelbergense</name>
    <dbReference type="NCBI Taxonomy" id="53376"/>
    <lineage>
        <taxon>Bacteria</taxon>
        <taxon>Bacillati</taxon>
        <taxon>Actinomycetota</taxon>
        <taxon>Actinomycetes</taxon>
        <taxon>Mycobacteriales</taxon>
        <taxon>Mycobacteriaceae</taxon>
        <taxon>Mycobacterium</taxon>
        <taxon>Mycobacterium simiae complex</taxon>
    </lineage>
</organism>
<comment type="caution">
    <text evidence="1">The sequence shown here is derived from an EMBL/GenBank/DDBJ whole genome shotgun (WGS) entry which is preliminary data.</text>
</comment>
<dbReference type="EMBL" id="MVHR01000002">
    <property type="protein sequence ID" value="ORA76311.1"/>
    <property type="molecule type" value="Genomic_DNA"/>
</dbReference>
<dbReference type="STRING" id="53376.BST25_01885"/>
<protein>
    <submittedName>
        <fullName evidence="1">ATPase</fullName>
    </submittedName>
</protein>
<sequence length="244" mass="25867">MAEMRQLHVYDCALTGVMPMRVILATIMVVGSFAVALTVAVPAQADPETCPPVCDQIPNTAWIPRYAVPLNPVYNWPALASLAVQTTGAASGPRFRFEDVCATPAARQDARDSAVAARVTVVHPDGQWQLQAQILHWRGDTARGGPTAASVFSNAVAALRGCQQRAPAQSPSITSDEPNRMAAVISGPVVMHTYLVAHVASSTISELTLWSQGPPQVPWPAMADDPVLNSMTAPLCDAYIASCP</sequence>
<keyword evidence="2" id="KW-1185">Reference proteome</keyword>
<proteinExistence type="predicted"/>